<name>A0A0E0EIG7_9ORYZ</name>
<evidence type="ECO:0000256" key="3">
    <source>
        <dbReference type="ARBA" id="ARBA00022737"/>
    </source>
</evidence>
<protein>
    <recommendedName>
        <fullName evidence="7">Disease resistance N-terminal domain-containing protein</fullName>
    </recommendedName>
</protein>
<dbReference type="Gramene" id="OMERI08G04340.1">
    <property type="protein sequence ID" value="OMERI08G04340.1"/>
    <property type="gene ID" value="OMERI08G04340"/>
</dbReference>
<keyword evidence="3" id="KW-0677">Repeat</keyword>
<keyword evidence="6" id="KW-0175">Coiled coil</keyword>
<dbReference type="CDD" id="cd14798">
    <property type="entry name" value="RX-CC_like"/>
    <property type="match status" value="1"/>
</dbReference>
<dbReference type="PANTHER" id="PTHR19338:SF75">
    <property type="entry name" value="OS08G0170100 PROTEIN"/>
    <property type="match status" value="1"/>
</dbReference>
<dbReference type="STRING" id="40149.A0A0E0EIG7"/>
<dbReference type="InterPro" id="IPR038005">
    <property type="entry name" value="RX-like_CC"/>
</dbReference>
<dbReference type="GO" id="GO:0006952">
    <property type="term" value="P:defense response"/>
    <property type="evidence" value="ECO:0007669"/>
    <property type="project" value="UniProtKB-KW"/>
</dbReference>
<dbReference type="Pfam" id="PF18052">
    <property type="entry name" value="Rx_N"/>
    <property type="match status" value="1"/>
</dbReference>
<keyword evidence="4" id="KW-0547">Nucleotide-binding</keyword>
<dbReference type="InterPro" id="IPR041118">
    <property type="entry name" value="Rx_N"/>
</dbReference>
<dbReference type="Gene3D" id="1.20.5.4130">
    <property type="match status" value="1"/>
</dbReference>
<evidence type="ECO:0000256" key="1">
    <source>
        <dbReference type="ARBA" id="ARBA00008894"/>
    </source>
</evidence>
<evidence type="ECO:0000256" key="4">
    <source>
        <dbReference type="ARBA" id="ARBA00022741"/>
    </source>
</evidence>
<feature type="domain" description="Disease resistance N-terminal" evidence="7">
    <location>
        <begin position="7"/>
        <end position="99"/>
    </location>
</feature>
<proteinExistence type="inferred from homology"/>
<dbReference type="HOGENOM" id="CLU_000837_29_4_1"/>
<accession>A0A0E0EIG7</accession>
<dbReference type="PANTHER" id="PTHR19338">
    <property type="entry name" value="TRANSLOCASE OF INNER MITOCHONDRIAL MEMBRANE 13 HOMOLOG"/>
    <property type="match status" value="1"/>
</dbReference>
<dbReference type="GO" id="GO:0000166">
    <property type="term" value="F:nucleotide binding"/>
    <property type="evidence" value="ECO:0007669"/>
    <property type="project" value="UniProtKB-KW"/>
</dbReference>
<evidence type="ECO:0000256" key="2">
    <source>
        <dbReference type="ARBA" id="ARBA00022614"/>
    </source>
</evidence>
<evidence type="ECO:0000313" key="8">
    <source>
        <dbReference type="EnsemblPlants" id="OMERI08G04340.1"/>
    </source>
</evidence>
<dbReference type="Proteomes" id="UP000008021">
    <property type="component" value="Chromosome 8"/>
</dbReference>
<reference evidence="8" key="1">
    <citation type="submission" date="2015-04" db="UniProtKB">
        <authorList>
            <consortium name="EnsemblPlants"/>
        </authorList>
    </citation>
    <scope>IDENTIFICATION</scope>
</reference>
<keyword evidence="9" id="KW-1185">Reference proteome</keyword>
<evidence type="ECO:0000259" key="7">
    <source>
        <dbReference type="Pfam" id="PF18052"/>
    </source>
</evidence>
<keyword evidence="5" id="KW-0611">Plant defense</keyword>
<comment type="similarity">
    <text evidence="1">Belongs to the disease resistance NB-LRR family.</text>
</comment>
<evidence type="ECO:0000256" key="6">
    <source>
        <dbReference type="SAM" id="Coils"/>
    </source>
</evidence>
<keyword evidence="2" id="KW-0433">Leucine-rich repeat</keyword>
<evidence type="ECO:0000313" key="9">
    <source>
        <dbReference type="Proteomes" id="UP000008021"/>
    </source>
</evidence>
<dbReference type="AlphaFoldDB" id="A0A0E0EIG7"/>
<sequence>MELVTGAMGSLLPKLGELLKDEYDLQTGMKEKVKSLSRELESVHAVLRKVGEVPPEQLDELVKLWARDVRELSYDMEDIVDTFLVRIDSSETDDRSVLRHLRKKMSRLFKRTKDRRKIACAIKEIDKKLQEVEARRARYTVDSIITKPRTSEH</sequence>
<feature type="coiled-coil region" evidence="6">
    <location>
        <begin position="115"/>
        <end position="142"/>
    </location>
</feature>
<evidence type="ECO:0000256" key="5">
    <source>
        <dbReference type="ARBA" id="ARBA00022821"/>
    </source>
</evidence>
<organism evidence="8">
    <name type="scientific">Oryza meridionalis</name>
    <dbReference type="NCBI Taxonomy" id="40149"/>
    <lineage>
        <taxon>Eukaryota</taxon>
        <taxon>Viridiplantae</taxon>
        <taxon>Streptophyta</taxon>
        <taxon>Embryophyta</taxon>
        <taxon>Tracheophyta</taxon>
        <taxon>Spermatophyta</taxon>
        <taxon>Magnoliopsida</taxon>
        <taxon>Liliopsida</taxon>
        <taxon>Poales</taxon>
        <taxon>Poaceae</taxon>
        <taxon>BOP clade</taxon>
        <taxon>Oryzoideae</taxon>
        <taxon>Oryzeae</taxon>
        <taxon>Oryzinae</taxon>
        <taxon>Oryza</taxon>
    </lineage>
</organism>
<dbReference type="EnsemblPlants" id="OMERI08G04340.1">
    <property type="protein sequence ID" value="OMERI08G04340.1"/>
    <property type="gene ID" value="OMERI08G04340"/>
</dbReference>
<reference evidence="8" key="2">
    <citation type="submission" date="2018-05" db="EMBL/GenBank/DDBJ databases">
        <title>OmerRS3 (Oryza meridionalis Reference Sequence Version 3).</title>
        <authorList>
            <person name="Zhang J."/>
            <person name="Kudrna D."/>
            <person name="Lee S."/>
            <person name="Talag J."/>
            <person name="Welchert J."/>
            <person name="Wing R.A."/>
        </authorList>
    </citation>
    <scope>NUCLEOTIDE SEQUENCE [LARGE SCALE GENOMIC DNA]</scope>
    <source>
        <strain evidence="8">cv. OR44</strain>
    </source>
</reference>